<dbReference type="KEGG" id="alkq:M9189_09665"/>
<name>A0A9J6ZNL3_9BACT</name>
<dbReference type="AlphaFoldDB" id="A0A9J6ZNL3"/>
<organism evidence="1 2">
    <name type="scientific">Xiashengella succiniciproducens</name>
    <dbReference type="NCBI Taxonomy" id="2949635"/>
    <lineage>
        <taxon>Bacteria</taxon>
        <taxon>Pseudomonadati</taxon>
        <taxon>Bacteroidota</taxon>
        <taxon>Bacteroidia</taxon>
        <taxon>Marinilabiliales</taxon>
        <taxon>Marinilabiliaceae</taxon>
        <taxon>Xiashengella</taxon>
    </lineage>
</organism>
<reference evidence="1" key="2">
    <citation type="submission" date="2022-06" db="EMBL/GenBank/DDBJ databases">
        <title>Xiashengella guii gen. nov. sp. nov., a bacterium isolated form anaerobic digestion tank.</title>
        <authorList>
            <person name="Huang H."/>
        </authorList>
    </citation>
    <scope>NUCLEOTIDE SEQUENCE</scope>
    <source>
        <strain evidence="1">Ai-910</strain>
    </source>
</reference>
<dbReference type="Proteomes" id="UP001056426">
    <property type="component" value="Chromosome"/>
</dbReference>
<keyword evidence="2" id="KW-1185">Reference proteome</keyword>
<protein>
    <submittedName>
        <fullName evidence="1">Uncharacterized protein</fullName>
    </submittedName>
</protein>
<dbReference type="EMBL" id="CP098400">
    <property type="protein sequence ID" value="URW79118.1"/>
    <property type="molecule type" value="Genomic_DNA"/>
</dbReference>
<evidence type="ECO:0000313" key="1">
    <source>
        <dbReference type="EMBL" id="URW79118.1"/>
    </source>
</evidence>
<dbReference type="RefSeq" id="WP_250722747.1">
    <property type="nucleotide sequence ID" value="NZ_CP098400.1"/>
</dbReference>
<gene>
    <name evidence="1" type="ORF">M9189_09665</name>
</gene>
<sequence length="91" mass="9709">MYFFYYPLGLSAQLIEGDDCSNPIDLSSISSPYIGSTINAADDYTEYGMSGSDLMFFYDLEPGTGLCVEGTDSNISLVLAMYVGGDCPGGQ</sequence>
<evidence type="ECO:0000313" key="2">
    <source>
        <dbReference type="Proteomes" id="UP001056426"/>
    </source>
</evidence>
<accession>A0A9J6ZNL3</accession>
<proteinExistence type="predicted"/>
<reference evidence="1" key="1">
    <citation type="submission" date="2022-05" db="EMBL/GenBank/DDBJ databases">
        <authorList>
            <person name="Sun X."/>
        </authorList>
    </citation>
    <scope>NUCLEOTIDE SEQUENCE</scope>
    <source>
        <strain evidence="1">Ai-910</strain>
    </source>
</reference>